<feature type="binding site" evidence="11">
    <location>
        <position position="159"/>
    </location>
    <ligand>
        <name>ATP</name>
        <dbReference type="ChEBI" id="CHEBI:30616"/>
    </ligand>
</feature>
<dbReference type="CDD" id="cd01170">
    <property type="entry name" value="THZ_kinase"/>
    <property type="match status" value="1"/>
</dbReference>
<comment type="similarity">
    <text evidence="11">Belongs to the Thz kinase family.</text>
</comment>
<comment type="cofactor">
    <cofactor evidence="2 11">
        <name>Mg(2+)</name>
        <dbReference type="ChEBI" id="CHEBI:18420"/>
    </cofactor>
</comment>
<dbReference type="RefSeq" id="WP_093192496.1">
    <property type="nucleotide sequence ID" value="NZ_FNEV01000002.1"/>
</dbReference>
<keyword evidence="6 11" id="KW-0547">Nucleotide-binding</keyword>
<dbReference type="UniPathway" id="UPA00060">
    <property type="reaction ID" value="UER00139"/>
</dbReference>
<evidence type="ECO:0000313" key="12">
    <source>
        <dbReference type="EMBL" id="SDJ13756.1"/>
    </source>
</evidence>
<feature type="binding site" evidence="11">
    <location>
        <position position="38"/>
    </location>
    <ligand>
        <name>substrate</name>
    </ligand>
</feature>
<dbReference type="NCBIfam" id="NF006830">
    <property type="entry name" value="PRK09355.1"/>
    <property type="match status" value="1"/>
</dbReference>
<comment type="function">
    <text evidence="11">Catalyzes the phosphorylation of the hydroxyl group of 4-methyl-5-beta-hydroxyethylthiazole (THZ).</text>
</comment>
<proteinExistence type="inferred from homology"/>
<dbReference type="SUPFAM" id="SSF53613">
    <property type="entry name" value="Ribokinase-like"/>
    <property type="match status" value="1"/>
</dbReference>
<reference evidence="13" key="1">
    <citation type="submission" date="2016-10" db="EMBL/GenBank/DDBJ databases">
        <authorList>
            <person name="Varghese N."/>
            <person name="Submissions S."/>
        </authorList>
    </citation>
    <scope>NUCLEOTIDE SEQUENCE [LARGE SCALE GENOMIC DNA]</scope>
    <source>
        <strain evidence="13">DSM 4771</strain>
    </source>
</reference>
<accession>A0A1G8R9W7</accession>
<comment type="catalytic activity">
    <reaction evidence="1 11">
        <text>5-(2-hydroxyethyl)-4-methylthiazole + ATP = 4-methyl-5-(2-phosphooxyethyl)-thiazole + ADP + H(+)</text>
        <dbReference type="Rhea" id="RHEA:24212"/>
        <dbReference type="ChEBI" id="CHEBI:15378"/>
        <dbReference type="ChEBI" id="CHEBI:17957"/>
        <dbReference type="ChEBI" id="CHEBI:30616"/>
        <dbReference type="ChEBI" id="CHEBI:58296"/>
        <dbReference type="ChEBI" id="CHEBI:456216"/>
        <dbReference type="EC" id="2.7.1.50"/>
    </reaction>
</comment>
<keyword evidence="10 11" id="KW-0784">Thiamine biosynthesis</keyword>
<dbReference type="NCBIfam" id="TIGR00694">
    <property type="entry name" value="thiM"/>
    <property type="match status" value="1"/>
</dbReference>
<keyword evidence="7 11" id="KW-0418">Kinase</keyword>
<gene>
    <name evidence="11" type="primary">thiM</name>
    <name evidence="12" type="ORF">SAMN04490247_0913</name>
</gene>
<evidence type="ECO:0000313" key="13">
    <source>
        <dbReference type="Proteomes" id="UP000199225"/>
    </source>
</evidence>
<keyword evidence="4 11" id="KW-0808">Transferase</keyword>
<evidence type="ECO:0000256" key="6">
    <source>
        <dbReference type="ARBA" id="ARBA00022741"/>
    </source>
</evidence>
<evidence type="ECO:0000256" key="2">
    <source>
        <dbReference type="ARBA" id="ARBA00001946"/>
    </source>
</evidence>
<name>A0A1G8R9W7_9BACI</name>
<dbReference type="GO" id="GO:0004417">
    <property type="term" value="F:hydroxyethylthiazole kinase activity"/>
    <property type="evidence" value="ECO:0007669"/>
    <property type="project" value="UniProtKB-UniRule"/>
</dbReference>
<evidence type="ECO:0000256" key="10">
    <source>
        <dbReference type="ARBA" id="ARBA00022977"/>
    </source>
</evidence>
<comment type="pathway">
    <text evidence="3 11">Cofactor biosynthesis; thiamine diphosphate biosynthesis; 4-methyl-5-(2-phosphoethyl)-thiazole from 5-(2-hydroxyethyl)-4-methylthiazole: step 1/1.</text>
</comment>
<evidence type="ECO:0000256" key="11">
    <source>
        <dbReference type="HAMAP-Rule" id="MF_00228"/>
    </source>
</evidence>
<organism evidence="12 13">
    <name type="scientific">Salimicrobium halophilum</name>
    <dbReference type="NCBI Taxonomy" id="86666"/>
    <lineage>
        <taxon>Bacteria</taxon>
        <taxon>Bacillati</taxon>
        <taxon>Bacillota</taxon>
        <taxon>Bacilli</taxon>
        <taxon>Bacillales</taxon>
        <taxon>Bacillaceae</taxon>
        <taxon>Salimicrobium</taxon>
    </lineage>
</organism>
<keyword evidence="5 11" id="KW-0479">Metal-binding</keyword>
<dbReference type="GO" id="GO:0005524">
    <property type="term" value="F:ATP binding"/>
    <property type="evidence" value="ECO:0007669"/>
    <property type="project" value="UniProtKB-UniRule"/>
</dbReference>
<feature type="binding site" evidence="11">
    <location>
        <position position="114"/>
    </location>
    <ligand>
        <name>ATP</name>
        <dbReference type="ChEBI" id="CHEBI:30616"/>
    </ligand>
</feature>
<dbReference type="HAMAP" id="MF_00228">
    <property type="entry name" value="Thz_kinase"/>
    <property type="match status" value="1"/>
</dbReference>
<dbReference type="GO" id="GO:0009228">
    <property type="term" value="P:thiamine biosynthetic process"/>
    <property type="evidence" value="ECO:0007669"/>
    <property type="project" value="UniProtKB-KW"/>
</dbReference>
<keyword evidence="8 11" id="KW-0067">ATP-binding</keyword>
<feature type="binding site" evidence="11">
    <location>
        <position position="186"/>
    </location>
    <ligand>
        <name>substrate</name>
    </ligand>
</feature>
<dbReference type="Gene3D" id="3.40.1190.20">
    <property type="match status" value="1"/>
</dbReference>
<sequence>MNLAQLREERPLVHHITNEVVMNFSANGLLAFGGSPVMAKEREEVEEIASVASALVLNIGTIRKEDIETMIKAGQAANKAGVPVLLDPVGAGATTFRKQAVQRIVQEVDVSVVKGNAGEIAALADIPLKVKGVDAEEEGDAEEIAVEAAKRIQTMVVVTGKRDVISNGEEFTTSSHGTPLLGSITGAGCLLGSLMAACMAIEKDKKEAALFALEFYNKAAERAEKKAVGPGTFIPHLLDELGKDDD</sequence>
<dbReference type="EC" id="2.7.1.50" evidence="11"/>
<protein>
    <recommendedName>
        <fullName evidence="11">Hydroxyethylthiazole kinase</fullName>
        <ecNumber evidence="11">2.7.1.50</ecNumber>
    </recommendedName>
    <alternativeName>
        <fullName evidence="11">4-methyl-5-beta-hydroxyethylthiazole kinase</fullName>
        <shortName evidence="11">TH kinase</shortName>
        <shortName evidence="11">Thz kinase</shortName>
    </alternativeName>
</protein>
<evidence type="ECO:0000256" key="7">
    <source>
        <dbReference type="ARBA" id="ARBA00022777"/>
    </source>
</evidence>
<dbReference type="EMBL" id="FNEV01000002">
    <property type="protein sequence ID" value="SDJ13756.1"/>
    <property type="molecule type" value="Genomic_DNA"/>
</dbReference>
<evidence type="ECO:0000256" key="1">
    <source>
        <dbReference type="ARBA" id="ARBA00001771"/>
    </source>
</evidence>
<dbReference type="STRING" id="86666.SAMN04490247_0913"/>
<dbReference type="InterPro" id="IPR029056">
    <property type="entry name" value="Ribokinase-like"/>
</dbReference>
<dbReference type="Proteomes" id="UP000199225">
    <property type="component" value="Unassembled WGS sequence"/>
</dbReference>
<dbReference type="AlphaFoldDB" id="A0A1G8R9W7"/>
<dbReference type="PRINTS" id="PR01099">
    <property type="entry name" value="HYETHTZKNASE"/>
</dbReference>
<dbReference type="InterPro" id="IPR000417">
    <property type="entry name" value="Hyethyz_kinase"/>
</dbReference>
<dbReference type="OrthoDB" id="9778146at2"/>
<keyword evidence="9 11" id="KW-0460">Magnesium</keyword>
<evidence type="ECO:0000256" key="3">
    <source>
        <dbReference type="ARBA" id="ARBA00004868"/>
    </source>
</evidence>
<dbReference type="PIRSF" id="PIRSF000513">
    <property type="entry name" value="Thz_kinase"/>
    <property type="match status" value="1"/>
</dbReference>
<evidence type="ECO:0000256" key="8">
    <source>
        <dbReference type="ARBA" id="ARBA00022840"/>
    </source>
</evidence>
<evidence type="ECO:0000256" key="4">
    <source>
        <dbReference type="ARBA" id="ARBA00022679"/>
    </source>
</evidence>
<dbReference type="Pfam" id="PF02110">
    <property type="entry name" value="HK"/>
    <property type="match status" value="1"/>
</dbReference>
<dbReference type="GO" id="GO:0009229">
    <property type="term" value="P:thiamine diphosphate biosynthetic process"/>
    <property type="evidence" value="ECO:0007669"/>
    <property type="project" value="UniProtKB-UniRule"/>
</dbReference>
<keyword evidence="13" id="KW-1185">Reference proteome</keyword>
<dbReference type="GO" id="GO:0000287">
    <property type="term" value="F:magnesium ion binding"/>
    <property type="evidence" value="ECO:0007669"/>
    <property type="project" value="UniProtKB-UniRule"/>
</dbReference>
<evidence type="ECO:0000256" key="5">
    <source>
        <dbReference type="ARBA" id="ARBA00022723"/>
    </source>
</evidence>
<evidence type="ECO:0000256" key="9">
    <source>
        <dbReference type="ARBA" id="ARBA00022842"/>
    </source>
</evidence>